<dbReference type="RefSeq" id="WP_309850820.1">
    <property type="nucleotide sequence ID" value="NZ_JAVDQJ010000002.1"/>
</dbReference>
<dbReference type="PROSITE" id="PS51186">
    <property type="entry name" value="GNAT"/>
    <property type="match status" value="1"/>
</dbReference>
<evidence type="ECO:0000313" key="2">
    <source>
        <dbReference type="EMBL" id="MDR6216758.1"/>
    </source>
</evidence>
<evidence type="ECO:0000313" key="3">
    <source>
        <dbReference type="Proteomes" id="UP001185331"/>
    </source>
</evidence>
<comment type="caution">
    <text evidence="2">The sequence shown here is derived from an EMBL/GenBank/DDBJ whole genome shotgun (WGS) entry which is preliminary data.</text>
</comment>
<keyword evidence="2" id="KW-0687">Ribonucleoprotein</keyword>
<protein>
    <submittedName>
        <fullName evidence="2">Ribosomal protein S18 acetylase RimI-like enzyme</fullName>
    </submittedName>
</protein>
<sequence>MFTLRPARETDRAALYRICLETGASGQDATHLYTDPLILGHVYAGPYLTHAPGFAFVLEDQGSGEVTGYVLGVPDTAAFEATLDREWWPPLRELYPDPAGVPRADRTPDERIAHLIHWPPRAPQAVLTGYPAHLHIDLLPAAQGGGRGRALMTTLLDALRGAGARGVHLGVGESNTRAQGFYQHLGFRELSRAPGAVTYGLTLTAPS</sequence>
<dbReference type="InterPro" id="IPR051822">
    <property type="entry name" value="Glycosyl_Hydrolase_84"/>
</dbReference>
<dbReference type="SUPFAM" id="SSF55729">
    <property type="entry name" value="Acyl-CoA N-acyltransferases (Nat)"/>
    <property type="match status" value="1"/>
</dbReference>
<dbReference type="PANTHER" id="PTHR13170:SF16">
    <property type="entry name" value="PROTEIN O-GLCNACASE"/>
    <property type="match status" value="1"/>
</dbReference>
<keyword evidence="2" id="KW-0689">Ribosomal protein</keyword>
<accession>A0AAE3X988</accession>
<dbReference type="Gene3D" id="3.40.630.30">
    <property type="match status" value="1"/>
</dbReference>
<dbReference type="PANTHER" id="PTHR13170">
    <property type="entry name" value="O-GLCNACASE"/>
    <property type="match status" value="1"/>
</dbReference>
<dbReference type="Pfam" id="PF00583">
    <property type="entry name" value="Acetyltransf_1"/>
    <property type="match status" value="1"/>
</dbReference>
<dbReference type="InterPro" id="IPR000182">
    <property type="entry name" value="GNAT_dom"/>
</dbReference>
<organism evidence="2 3">
    <name type="scientific">Deinococcus soli</name>
    <name type="common">ex Cha et al. 2016</name>
    <dbReference type="NCBI Taxonomy" id="1309411"/>
    <lineage>
        <taxon>Bacteria</taxon>
        <taxon>Thermotogati</taxon>
        <taxon>Deinococcota</taxon>
        <taxon>Deinococci</taxon>
        <taxon>Deinococcales</taxon>
        <taxon>Deinococcaceae</taxon>
        <taxon>Deinococcus</taxon>
    </lineage>
</organism>
<dbReference type="AlphaFoldDB" id="A0AAE3X988"/>
<name>A0AAE3X988_9DEIO</name>
<feature type="domain" description="N-acetyltransferase" evidence="1">
    <location>
        <begin position="66"/>
        <end position="206"/>
    </location>
</feature>
<dbReference type="GO" id="GO:0016747">
    <property type="term" value="F:acyltransferase activity, transferring groups other than amino-acyl groups"/>
    <property type="evidence" value="ECO:0007669"/>
    <property type="project" value="InterPro"/>
</dbReference>
<reference evidence="2" key="1">
    <citation type="submission" date="2023-07" db="EMBL/GenBank/DDBJ databases">
        <title>Sorghum-associated microbial communities from plants grown in Nebraska, USA.</title>
        <authorList>
            <person name="Schachtman D."/>
        </authorList>
    </citation>
    <scope>NUCLEOTIDE SEQUENCE</scope>
    <source>
        <strain evidence="2">BE330</strain>
    </source>
</reference>
<dbReference type="GO" id="GO:0005840">
    <property type="term" value="C:ribosome"/>
    <property type="evidence" value="ECO:0007669"/>
    <property type="project" value="UniProtKB-KW"/>
</dbReference>
<proteinExistence type="predicted"/>
<dbReference type="EMBL" id="JAVDQK010000001">
    <property type="protein sequence ID" value="MDR6216758.1"/>
    <property type="molecule type" value="Genomic_DNA"/>
</dbReference>
<evidence type="ECO:0000259" key="1">
    <source>
        <dbReference type="PROSITE" id="PS51186"/>
    </source>
</evidence>
<gene>
    <name evidence="2" type="ORF">J2Y00_000307</name>
</gene>
<dbReference type="InterPro" id="IPR016181">
    <property type="entry name" value="Acyl_CoA_acyltransferase"/>
</dbReference>
<dbReference type="Proteomes" id="UP001185331">
    <property type="component" value="Unassembled WGS sequence"/>
</dbReference>